<evidence type="ECO:0000313" key="3">
    <source>
        <dbReference type="Proteomes" id="UP001257914"/>
    </source>
</evidence>
<evidence type="ECO:0000313" key="2">
    <source>
        <dbReference type="EMBL" id="MDU0112956.1"/>
    </source>
</evidence>
<feature type="chain" id="PRO_5045567799" evidence="1">
    <location>
        <begin position="29"/>
        <end position="250"/>
    </location>
</feature>
<gene>
    <name evidence="2" type="ORF">RT723_08095</name>
</gene>
<keyword evidence="3" id="KW-1185">Reference proteome</keyword>
<organism evidence="2 3">
    <name type="scientific">Psychrosphaera aquimarina</name>
    <dbReference type="NCBI Taxonomy" id="2044854"/>
    <lineage>
        <taxon>Bacteria</taxon>
        <taxon>Pseudomonadati</taxon>
        <taxon>Pseudomonadota</taxon>
        <taxon>Gammaproteobacteria</taxon>
        <taxon>Alteromonadales</taxon>
        <taxon>Pseudoalteromonadaceae</taxon>
        <taxon>Psychrosphaera</taxon>
    </lineage>
</organism>
<dbReference type="EMBL" id="JAWCUA010000007">
    <property type="protein sequence ID" value="MDU0112956.1"/>
    <property type="molecule type" value="Genomic_DNA"/>
</dbReference>
<dbReference type="Proteomes" id="UP001257914">
    <property type="component" value="Unassembled WGS sequence"/>
</dbReference>
<sequence>MQPKFKMKKTLVASALILGLGNAFVASADTYTITAQAVSDVTITQHASLGDSSLSFGDKIKLNPNNNDTCILVAATNAFETDLLVNIDGNDTSDAADLVIPAGTPLTDGAAAAHVPGEIADDSTGCLGDAATGTTVGSHMVLEVDGVAGATVSVDIPDVVGTGWTYTAGDQTCVVDFDGTAAVDVCRDFDGVTSITGVGLSVGAGDTGGSVLEDNTGQTHILLGGVLVFDGTPITAGAVSDSVVVTVTYE</sequence>
<protein>
    <submittedName>
        <fullName evidence="2">Uncharacterized protein</fullName>
    </submittedName>
</protein>
<name>A0ABU3QZT5_9GAMM</name>
<dbReference type="RefSeq" id="WP_315946608.1">
    <property type="nucleotide sequence ID" value="NZ_JAWCUA010000007.1"/>
</dbReference>
<evidence type="ECO:0000256" key="1">
    <source>
        <dbReference type="SAM" id="SignalP"/>
    </source>
</evidence>
<comment type="caution">
    <text evidence="2">The sequence shown here is derived from an EMBL/GenBank/DDBJ whole genome shotgun (WGS) entry which is preliminary data.</text>
</comment>
<keyword evidence="1" id="KW-0732">Signal</keyword>
<reference evidence="2 3" key="1">
    <citation type="submission" date="2023-10" db="EMBL/GenBank/DDBJ databases">
        <title>Psychrosphaera aquimaarina strain SW33 isolated from seawater.</title>
        <authorList>
            <person name="Bayburt H."/>
            <person name="Kim J.M."/>
            <person name="Choi B.J."/>
            <person name="Jeon C.O."/>
        </authorList>
    </citation>
    <scope>NUCLEOTIDE SEQUENCE [LARGE SCALE GENOMIC DNA]</scope>
    <source>
        <strain evidence="2 3">KCTC 52743</strain>
    </source>
</reference>
<feature type="signal peptide" evidence="1">
    <location>
        <begin position="1"/>
        <end position="28"/>
    </location>
</feature>
<proteinExistence type="predicted"/>
<accession>A0ABU3QZT5</accession>